<feature type="compositionally biased region" description="Low complexity" evidence="1">
    <location>
        <begin position="112"/>
        <end position="126"/>
    </location>
</feature>
<evidence type="ECO:0000313" key="3">
    <source>
        <dbReference type="Proteomes" id="UP000467322"/>
    </source>
</evidence>
<feature type="region of interest" description="Disordered" evidence="1">
    <location>
        <begin position="106"/>
        <end position="130"/>
    </location>
</feature>
<dbReference type="Proteomes" id="UP000467322">
    <property type="component" value="Unassembled WGS sequence"/>
</dbReference>
<reference evidence="2 3" key="1">
    <citation type="submission" date="2019-12" db="EMBL/GenBank/DDBJ databases">
        <title>Maritimibacter sp. nov. sp. isolated from sea sand.</title>
        <authorList>
            <person name="Kim J."/>
            <person name="Jeong S.E."/>
            <person name="Jung H.S."/>
            <person name="Jeon C.O."/>
        </authorList>
    </citation>
    <scope>NUCLEOTIDE SEQUENCE [LARGE SCALE GENOMIC DNA]</scope>
    <source>
        <strain evidence="2 3">DP07</strain>
    </source>
</reference>
<dbReference type="AlphaFoldDB" id="A0A845LW43"/>
<organism evidence="2 3">
    <name type="scientific">Maritimibacter harenae</name>
    <dbReference type="NCBI Taxonomy" id="2606218"/>
    <lineage>
        <taxon>Bacteria</taxon>
        <taxon>Pseudomonadati</taxon>
        <taxon>Pseudomonadota</taxon>
        <taxon>Alphaproteobacteria</taxon>
        <taxon>Rhodobacterales</taxon>
        <taxon>Roseobacteraceae</taxon>
        <taxon>Maritimibacter</taxon>
    </lineage>
</organism>
<evidence type="ECO:0000256" key="1">
    <source>
        <dbReference type="SAM" id="MobiDB-lite"/>
    </source>
</evidence>
<evidence type="ECO:0000313" key="2">
    <source>
        <dbReference type="EMBL" id="MZR11576.1"/>
    </source>
</evidence>
<sequence length="430" mass="43467">MGDPLVSAPQAGNTFTLRPAGHAFGMGFTVTGSAPWTTQSLAPSGTFSGPGLRTGFEVSMSNAWALGGLGDEPLYFEWNTSVGLTSASGSTSTALSGPVFLSFGSPPEGAIDATTDTSGGTADASTNASILDGSGDSATINSSASSGPGGSVSQVALSTTNEGGVFTAETTDGSAPTAAAYGAIFDKDGFAFAAAGDLGDTSLVTDWSDSQFSLETEVLIGRAITSGTDWSIFASAGPSFTFTDRTLRRTERFVIDPVIAGVDPIELSLSTEDRLTTRSYGGTAGVTFTRLLSPDWGITLGMSGGLDYFDSDYVGTSAVSVPARPTGIPTAFNLQGNSTSMSLQGVSGRVAASVKLSHYLESGGVLGLSLFGDYAWNVPTIATRTTGSTPGSFGAGSASYSGTGAPFRETYVTTGTSWSVGVGVSYGITF</sequence>
<dbReference type="RefSeq" id="WP_161349690.1">
    <property type="nucleotide sequence ID" value="NZ_WTUX01000002.1"/>
</dbReference>
<dbReference type="EMBL" id="WTUX01000002">
    <property type="protein sequence ID" value="MZR11576.1"/>
    <property type="molecule type" value="Genomic_DNA"/>
</dbReference>
<name>A0A845LW43_9RHOB</name>
<proteinExistence type="predicted"/>
<comment type="caution">
    <text evidence="2">The sequence shown here is derived from an EMBL/GenBank/DDBJ whole genome shotgun (WGS) entry which is preliminary data.</text>
</comment>
<gene>
    <name evidence="2" type="ORF">GQE99_00825</name>
</gene>
<feature type="region of interest" description="Disordered" evidence="1">
    <location>
        <begin position="137"/>
        <end position="156"/>
    </location>
</feature>
<protein>
    <submittedName>
        <fullName evidence="2">Uncharacterized protein</fullName>
    </submittedName>
</protein>
<accession>A0A845LW43</accession>
<keyword evidence="3" id="KW-1185">Reference proteome</keyword>